<keyword evidence="5 9" id="KW-0812">Transmembrane</keyword>
<evidence type="ECO:0000256" key="5">
    <source>
        <dbReference type="ARBA" id="ARBA00022692"/>
    </source>
</evidence>
<keyword evidence="2 9" id="KW-0813">Transport</keyword>
<dbReference type="InterPro" id="IPR055348">
    <property type="entry name" value="DctQ"/>
</dbReference>
<feature type="transmembrane region" description="Helical" evidence="9">
    <location>
        <begin position="134"/>
        <end position="160"/>
    </location>
</feature>
<evidence type="ECO:0000256" key="4">
    <source>
        <dbReference type="ARBA" id="ARBA00022519"/>
    </source>
</evidence>
<reference evidence="11 12" key="1">
    <citation type="submission" date="2023-05" db="EMBL/GenBank/DDBJ databases">
        <title>Sedimentitalea sp. nov. JM2-8.</title>
        <authorList>
            <person name="Huang J."/>
        </authorList>
    </citation>
    <scope>NUCLEOTIDE SEQUENCE [LARGE SCALE GENOMIC DNA]</scope>
    <source>
        <strain evidence="11 12">JM2-8</strain>
    </source>
</reference>
<protein>
    <recommendedName>
        <fullName evidence="9">TRAP transporter small permease protein</fullName>
    </recommendedName>
</protein>
<evidence type="ECO:0000256" key="8">
    <source>
        <dbReference type="ARBA" id="ARBA00038436"/>
    </source>
</evidence>
<comment type="subcellular location">
    <subcellularLocation>
        <location evidence="1 9">Cell inner membrane</location>
        <topology evidence="1 9">Multi-pass membrane protein</topology>
    </subcellularLocation>
</comment>
<sequence>MKAARGLRSILDFLYLAAGVLAALCLVAILLLIIAQMVARWTGEIFPGAASYAGYFMAAASFLAFADALNRGAHIRVSILLNAVSGRMRRLLEIWCFGLGAAIAWYFTWYAYWFVYWSWKFNELSQAQDATPLWIPQSVMVIGSGLLAVSLTDHLVHVLVTGSHRIRREIVDQGFGE</sequence>
<evidence type="ECO:0000259" key="10">
    <source>
        <dbReference type="Pfam" id="PF04290"/>
    </source>
</evidence>
<comment type="function">
    <text evidence="9">Part of the tripartite ATP-independent periplasmic (TRAP) transport system.</text>
</comment>
<dbReference type="Pfam" id="PF04290">
    <property type="entry name" value="DctQ"/>
    <property type="match status" value="1"/>
</dbReference>
<dbReference type="PANTHER" id="PTHR35011">
    <property type="entry name" value="2,3-DIKETO-L-GULONATE TRAP TRANSPORTER SMALL PERMEASE PROTEIN YIAM"/>
    <property type="match status" value="1"/>
</dbReference>
<evidence type="ECO:0000256" key="6">
    <source>
        <dbReference type="ARBA" id="ARBA00022989"/>
    </source>
</evidence>
<dbReference type="PANTHER" id="PTHR35011:SF10">
    <property type="entry name" value="TRAP TRANSPORTER SMALL PERMEASE PROTEIN"/>
    <property type="match status" value="1"/>
</dbReference>
<name>A0ABT7FEG2_9RHOB</name>
<keyword evidence="6 9" id="KW-1133">Transmembrane helix</keyword>
<feature type="transmembrane region" description="Helical" evidence="9">
    <location>
        <begin position="49"/>
        <end position="70"/>
    </location>
</feature>
<dbReference type="RefSeq" id="WP_284485440.1">
    <property type="nucleotide sequence ID" value="NZ_JASNJE010000010.1"/>
</dbReference>
<comment type="subunit">
    <text evidence="9">The complex comprises the extracytoplasmic solute receptor protein and the two transmembrane proteins.</text>
</comment>
<keyword evidence="12" id="KW-1185">Reference proteome</keyword>
<accession>A0ABT7FEG2</accession>
<proteinExistence type="inferred from homology"/>
<evidence type="ECO:0000313" key="11">
    <source>
        <dbReference type="EMBL" id="MDK3073498.1"/>
    </source>
</evidence>
<comment type="similarity">
    <text evidence="8 9">Belongs to the TRAP transporter small permease family.</text>
</comment>
<dbReference type="EMBL" id="JASNJE010000010">
    <property type="protein sequence ID" value="MDK3073498.1"/>
    <property type="molecule type" value="Genomic_DNA"/>
</dbReference>
<feature type="transmembrane region" description="Helical" evidence="9">
    <location>
        <begin position="91"/>
        <end position="114"/>
    </location>
</feature>
<keyword evidence="3" id="KW-1003">Cell membrane</keyword>
<feature type="domain" description="Tripartite ATP-independent periplasmic transporters DctQ component" evidence="10">
    <location>
        <begin position="29"/>
        <end position="159"/>
    </location>
</feature>
<evidence type="ECO:0000256" key="9">
    <source>
        <dbReference type="RuleBase" id="RU369079"/>
    </source>
</evidence>
<evidence type="ECO:0000256" key="7">
    <source>
        <dbReference type="ARBA" id="ARBA00023136"/>
    </source>
</evidence>
<evidence type="ECO:0000313" key="12">
    <source>
        <dbReference type="Proteomes" id="UP001227126"/>
    </source>
</evidence>
<gene>
    <name evidence="11" type="ORF">QO034_10280</name>
</gene>
<organism evidence="11 12">
    <name type="scientific">Sedimentitalea xiamensis</name>
    <dbReference type="NCBI Taxonomy" id="3050037"/>
    <lineage>
        <taxon>Bacteria</taxon>
        <taxon>Pseudomonadati</taxon>
        <taxon>Pseudomonadota</taxon>
        <taxon>Alphaproteobacteria</taxon>
        <taxon>Rhodobacterales</taxon>
        <taxon>Paracoccaceae</taxon>
        <taxon>Sedimentitalea</taxon>
    </lineage>
</organism>
<dbReference type="Proteomes" id="UP001227126">
    <property type="component" value="Unassembled WGS sequence"/>
</dbReference>
<comment type="caution">
    <text evidence="11">The sequence shown here is derived from an EMBL/GenBank/DDBJ whole genome shotgun (WGS) entry which is preliminary data.</text>
</comment>
<dbReference type="InterPro" id="IPR007387">
    <property type="entry name" value="TRAP_DctQ"/>
</dbReference>
<evidence type="ECO:0000256" key="1">
    <source>
        <dbReference type="ARBA" id="ARBA00004429"/>
    </source>
</evidence>
<keyword evidence="7 9" id="KW-0472">Membrane</keyword>
<keyword evidence="4 9" id="KW-0997">Cell inner membrane</keyword>
<evidence type="ECO:0000256" key="2">
    <source>
        <dbReference type="ARBA" id="ARBA00022448"/>
    </source>
</evidence>
<feature type="transmembrane region" description="Helical" evidence="9">
    <location>
        <begin position="12"/>
        <end position="37"/>
    </location>
</feature>
<evidence type="ECO:0000256" key="3">
    <source>
        <dbReference type="ARBA" id="ARBA00022475"/>
    </source>
</evidence>